<proteinExistence type="predicted"/>
<keyword evidence="3" id="KW-0029">Amino-acid transport</keyword>
<gene>
    <name evidence="8" type="ORF">GCM10007879_08680</name>
</gene>
<dbReference type="InterPro" id="IPR000709">
    <property type="entry name" value="Leu_Ile_Val-bd"/>
</dbReference>
<keyword evidence="3" id="KW-0813">Transport</keyword>
<dbReference type="InterPro" id="IPR028082">
    <property type="entry name" value="Peripla_BP_I"/>
</dbReference>
<evidence type="ECO:0000313" key="8">
    <source>
        <dbReference type="EMBL" id="GLQ16619.1"/>
    </source>
</evidence>
<feature type="chain" id="PRO_5045119638" evidence="6">
    <location>
        <begin position="26"/>
        <end position="402"/>
    </location>
</feature>
<reference evidence="8" key="2">
    <citation type="submission" date="2023-01" db="EMBL/GenBank/DDBJ databases">
        <title>Draft genome sequence of Maritalea porphyrae strain NBRC 107169.</title>
        <authorList>
            <person name="Sun Q."/>
            <person name="Mori K."/>
        </authorList>
    </citation>
    <scope>NUCLEOTIDE SEQUENCE</scope>
    <source>
        <strain evidence="8">NBRC 107169</strain>
    </source>
</reference>
<name>A0ABQ5UQA7_9HYPH</name>
<dbReference type="InterPro" id="IPR001828">
    <property type="entry name" value="ANF_lig-bd_rcpt"/>
</dbReference>
<keyword evidence="4" id="KW-1133">Transmembrane helix</keyword>
<dbReference type="PANTHER" id="PTHR30483:SF6">
    <property type="entry name" value="PERIPLASMIC BINDING PROTEIN OF ABC TRANSPORTER FOR NATURAL AMINO ACIDS"/>
    <property type="match status" value="1"/>
</dbReference>
<keyword evidence="9" id="KW-1185">Reference proteome</keyword>
<evidence type="ECO:0000256" key="2">
    <source>
        <dbReference type="ARBA" id="ARBA00022692"/>
    </source>
</evidence>
<sequence length="402" mass="40399">MRHLKTALTAAVAATALSAASPAMAEGVNIGIMFGFTGPLETLSPPMGDAAKLALQHINEQGGVLGGEAKYTIGDSTCADATAAANAADRLINADGVDAIVGAMCSGATISAANTAAIPAGVVMISPSASSPAVTTVEDNDLLFRAGPSDSYQGEVVARLLLAKGINDIAITYVNNDYGKGFADALAAAYTAGGGDVTVNEAHEEGKSDYRAELGSLAAGGSANLVVLAYASGSGQTILRQAIESGDFEVYFGGDGMIADALLTGIDAADVEGMIGTRQGRADSAGTQVYADLATAAGQDPIAAFGAQSYDAAFMLALAFEKHGSTDREGLNKALREIATAPGEVIVPGEWAKAKALIAEGKDINYEGGGGSHEFDEAGDVAGVIVEMAVQGGTWVELGQAK</sequence>
<reference evidence="8" key="1">
    <citation type="journal article" date="2014" name="Int. J. Syst. Evol. Microbiol.">
        <title>Complete genome of a new Firmicutes species belonging to the dominant human colonic microbiota ('Ruminococcus bicirculans') reveals two chromosomes and a selective capacity to utilize plant glucans.</title>
        <authorList>
            <consortium name="NISC Comparative Sequencing Program"/>
            <person name="Wegmann U."/>
            <person name="Louis P."/>
            <person name="Goesmann A."/>
            <person name="Henrissat B."/>
            <person name="Duncan S.H."/>
            <person name="Flint H.J."/>
        </authorList>
    </citation>
    <scope>NUCLEOTIDE SEQUENCE</scope>
    <source>
        <strain evidence="8">NBRC 107169</strain>
    </source>
</reference>
<evidence type="ECO:0000259" key="7">
    <source>
        <dbReference type="Pfam" id="PF01094"/>
    </source>
</evidence>
<comment type="caution">
    <text evidence="8">The sequence shown here is derived from an EMBL/GenBank/DDBJ whole genome shotgun (WGS) entry which is preliminary data.</text>
</comment>
<dbReference type="SUPFAM" id="SSF53822">
    <property type="entry name" value="Periplasmic binding protein-like I"/>
    <property type="match status" value="1"/>
</dbReference>
<dbReference type="Pfam" id="PF01094">
    <property type="entry name" value="ANF_receptor"/>
    <property type="match status" value="1"/>
</dbReference>
<feature type="domain" description="Receptor ligand binding region" evidence="7">
    <location>
        <begin position="48"/>
        <end position="382"/>
    </location>
</feature>
<dbReference type="Proteomes" id="UP001161405">
    <property type="component" value="Unassembled WGS sequence"/>
</dbReference>
<keyword evidence="2" id="KW-0812">Transmembrane</keyword>
<comment type="subcellular location">
    <subcellularLocation>
        <location evidence="1">Membrane</location>
    </subcellularLocation>
</comment>
<feature type="signal peptide" evidence="6">
    <location>
        <begin position="1"/>
        <end position="25"/>
    </location>
</feature>
<accession>A0ABQ5UQA7</accession>
<organism evidence="8 9">
    <name type="scientific">Maritalea porphyrae</name>
    <dbReference type="NCBI Taxonomy" id="880732"/>
    <lineage>
        <taxon>Bacteria</taxon>
        <taxon>Pseudomonadati</taxon>
        <taxon>Pseudomonadota</taxon>
        <taxon>Alphaproteobacteria</taxon>
        <taxon>Hyphomicrobiales</taxon>
        <taxon>Devosiaceae</taxon>
        <taxon>Maritalea</taxon>
    </lineage>
</organism>
<evidence type="ECO:0000256" key="4">
    <source>
        <dbReference type="ARBA" id="ARBA00022989"/>
    </source>
</evidence>
<evidence type="ECO:0000256" key="5">
    <source>
        <dbReference type="ARBA" id="ARBA00023136"/>
    </source>
</evidence>
<evidence type="ECO:0000313" key="9">
    <source>
        <dbReference type="Proteomes" id="UP001161405"/>
    </source>
</evidence>
<evidence type="ECO:0000256" key="1">
    <source>
        <dbReference type="ARBA" id="ARBA00004370"/>
    </source>
</evidence>
<dbReference type="CDD" id="cd06346">
    <property type="entry name" value="PBP1_ABC_ligand_binding-like"/>
    <property type="match status" value="1"/>
</dbReference>
<dbReference type="PANTHER" id="PTHR30483">
    <property type="entry name" value="LEUCINE-SPECIFIC-BINDING PROTEIN"/>
    <property type="match status" value="1"/>
</dbReference>
<evidence type="ECO:0000256" key="6">
    <source>
        <dbReference type="SAM" id="SignalP"/>
    </source>
</evidence>
<dbReference type="RefSeq" id="WP_284362296.1">
    <property type="nucleotide sequence ID" value="NZ_BSNI01000002.1"/>
</dbReference>
<dbReference type="InterPro" id="IPR051010">
    <property type="entry name" value="BCAA_transport"/>
</dbReference>
<keyword evidence="5" id="KW-0472">Membrane</keyword>
<dbReference type="EMBL" id="BSNI01000002">
    <property type="protein sequence ID" value="GLQ16619.1"/>
    <property type="molecule type" value="Genomic_DNA"/>
</dbReference>
<protein>
    <submittedName>
        <fullName evidence="8">Branched-chain amino acid ABC transporter substrate-binding protein</fullName>
    </submittedName>
</protein>
<keyword evidence="6" id="KW-0732">Signal</keyword>
<evidence type="ECO:0000256" key="3">
    <source>
        <dbReference type="ARBA" id="ARBA00022970"/>
    </source>
</evidence>
<dbReference type="PRINTS" id="PR00337">
    <property type="entry name" value="LEUILEVALBP"/>
</dbReference>
<dbReference type="Gene3D" id="3.40.50.2300">
    <property type="match status" value="2"/>
</dbReference>